<accession>A0A6G0L981</accession>
<dbReference type="Proteomes" id="UP000488956">
    <property type="component" value="Unassembled WGS sequence"/>
</dbReference>
<evidence type="ECO:0000313" key="1">
    <source>
        <dbReference type="EMBL" id="KAE9112140.1"/>
    </source>
</evidence>
<sequence length="76" mass="7875">MTITTRSKRVSAFGTGAPTPASVAPGSYATEQVITSFGVRASRPLFSSFATSEKRNLNENKATSAITPGLLGLSVL</sequence>
<organism evidence="1 2">
    <name type="scientific">Phytophthora fragariae</name>
    <dbReference type="NCBI Taxonomy" id="53985"/>
    <lineage>
        <taxon>Eukaryota</taxon>
        <taxon>Sar</taxon>
        <taxon>Stramenopiles</taxon>
        <taxon>Oomycota</taxon>
        <taxon>Peronosporomycetes</taxon>
        <taxon>Peronosporales</taxon>
        <taxon>Peronosporaceae</taxon>
        <taxon>Phytophthora</taxon>
    </lineage>
</organism>
<proteinExistence type="predicted"/>
<comment type="caution">
    <text evidence="1">The sequence shown here is derived from an EMBL/GenBank/DDBJ whole genome shotgun (WGS) entry which is preliminary data.</text>
</comment>
<name>A0A6G0L981_9STRA</name>
<dbReference type="EMBL" id="QXFX01000537">
    <property type="protein sequence ID" value="KAE9112140.1"/>
    <property type="molecule type" value="Genomic_DNA"/>
</dbReference>
<reference evidence="1 2" key="1">
    <citation type="submission" date="2018-09" db="EMBL/GenBank/DDBJ databases">
        <title>Genomic investigation of the strawberry pathogen Phytophthora fragariae indicates pathogenicity is determined by transcriptional variation in three key races.</title>
        <authorList>
            <person name="Adams T.M."/>
            <person name="Armitage A.D."/>
            <person name="Sobczyk M.K."/>
            <person name="Bates H.J."/>
            <person name="Dunwell J.M."/>
            <person name="Nellist C.F."/>
            <person name="Harrison R.J."/>
        </authorList>
    </citation>
    <scope>NUCLEOTIDE SEQUENCE [LARGE SCALE GENOMIC DNA]</scope>
    <source>
        <strain evidence="1 2">ONT-3</strain>
    </source>
</reference>
<evidence type="ECO:0000313" key="2">
    <source>
        <dbReference type="Proteomes" id="UP000488956"/>
    </source>
</evidence>
<protein>
    <submittedName>
        <fullName evidence="1">Uncharacterized protein</fullName>
    </submittedName>
</protein>
<gene>
    <name evidence="1" type="ORF">PF010_g10557</name>
</gene>
<dbReference type="AlphaFoldDB" id="A0A6G0L981"/>